<sequence length="1814" mass="203851">MAEATVSLPLQERIPAKNKLKRLSELLILSLLLSLLSYRLSSLSSNRSLVSLLALFCEAWFTFVWLLNVNVKWSPVIYKTNPDHLLNKFNIDELPAIDLFVTTADSEVEPPIITANTVLSLLAVDYPANRLACYVSDDGASPKTYCSLIHASKFANRWIPFCRKYNVKVRAPFMYFSQEPGQSLNGLSLDFLRDWKEIKNEYEELSQMIEDVGKSHLPPLQGDDFVEFSNIERGNHQSIVKVLWENKDGKNGIPHLIYVSREKRPKHPHHFKAGALNVLTRVSALMTNAPFFLNVDCDMFANNHKVILHGMCLLLGFDEEGSCGYAQTPQMFYGGLKNDPFGNQLEVLQKFVGGGIAGIQGPFNAGTGSFHRRKVIYGSSPFNQNTNAGWASSKELRSIFGDSNELIDSTNEIIKQEAKGGFRFINELSRRTKIAKQVASSTFEHNTSWGKEIGWMYGSIVEDNLTGLRIHSMGWKSTYFKPNPPAFLGCAPTGGPACLTQYKRWATGLLEILLDKDHSPVVATLTKQLHFRQCLGYIRLNIWALQSVPELLYSLLPAYCLITGTSFLPKVSDGQFLLATMLFAGYNLYNLAEYKHCGKSCREWWNNQRMQRITAITAFLLGFLSVVFKLLGLSETVFEVTRKDQVRMPAHAEPGRFTFDGSPMFITGTMLVLVHITAIGVALVSWVVGVIGPEMNGRGVGEMVCSGWVLISFWPFVRGLFGKGNYSIPWSVMIKAGVLAVLFLGLCRILKQSHRKKNSSAMAEATVSLPLQERIPAKNKLKRLSELLILSLLLSLLSYRLSSLSSNRSLVCLLALFCEAWFTFVWLLNVNVKWSPAIYKTNPDHLLNKFNVDELPAIDIFVTTADSELEPPIITVNTVLSLLAVDYPTNCLACYVSDDGGSPKTYCSLTQASKFVNRWIPFCRKYNVKVRAPFMYFSQELEQSLNGLSSDFLRDWKEIKNEYEELSQMIEDVGKSHLPPLQGDDFVDFSNIERGNHQSIVKVLWENKDGKDGIPHLIYVSREKQPKHPHHFKVGALNILSHALQLFCFKRTRKQSHRKKNSSAMAEATVSLPLQERIPAKKKLKRLSELLILSLLLSLLSYRLSSLSSNRSLVCLLALFCEAWFTFVWLLNVNVKWSPAIYKTNPDHLLNKFNIDELPAIDLFVTTADSELEPPIMTANTVLSLLAVDYPANRLACYVSDDGGSPKTYCSLIHASKFANRWIPFCRKYNVKVRAPFMYFSQEPDQSLNGLSLDFLRDWKEIKNEYEELSQMIEDVRKSHLPALQGDDFVDFSNIERGNHQSIVKVLWENKDGKDGIPHLIYVSREKRPKHPHHFKAGALNVLTRVSALMTNAPFILNVDCDMFANNHKVILHGMCLLLGFDEEGSCGYAQTPQMFYGGLKNDPFGNQLEVLQKFVVGGIAGIQGPFNEGTGSFHRRKAIYGSSPFNQNTNAGWASSKELRSIFGDSNELIDSTNEIIKQGGKGGFRFINELSRRTEIAKQVASSTFEHNTSWGKEIGWMYGSIVEDNLTGLRIHSMGWKSTYFKPNPPAFLGCAPTGGPACLTQYKRWATGLLEILLDKDHSPVVATLTKQLHFRQCLGYIRLNIWALQSVPELLYSLLPAYCLITGTSFLPKVSKGQFLLATMLFAGYNLYNLAEYKHCGKSCREWWNNQRMQRITAITAFLLGFLSVVFKLLGLSETVFEVTRKDQARIPAHAEPGRFTFDGTPMFITGTMLVFVHITTIGVALVSWVVGVIGPEMNSRGVGEMVCSGWVLISFWPFVRGLFGKGSYGIPWSVMIKAGVLAVLFMGLCQSL</sequence>
<dbReference type="InterPro" id="IPR005150">
    <property type="entry name" value="Cellulose_synth"/>
</dbReference>
<evidence type="ECO:0000256" key="1">
    <source>
        <dbReference type="ARBA" id="ARBA00004127"/>
    </source>
</evidence>
<protein>
    <recommendedName>
        <fullName evidence="14">Cellulose synthase-like protein H1</fullName>
    </recommendedName>
</protein>
<organism evidence="12 13">
    <name type="scientific">Dendrobium thyrsiflorum</name>
    <name type="common">Pinecone-like raceme dendrobium</name>
    <name type="synonym">Orchid</name>
    <dbReference type="NCBI Taxonomy" id="117978"/>
    <lineage>
        <taxon>Eukaryota</taxon>
        <taxon>Viridiplantae</taxon>
        <taxon>Streptophyta</taxon>
        <taxon>Embryophyta</taxon>
        <taxon>Tracheophyta</taxon>
        <taxon>Spermatophyta</taxon>
        <taxon>Magnoliopsida</taxon>
        <taxon>Liliopsida</taxon>
        <taxon>Asparagales</taxon>
        <taxon>Orchidaceae</taxon>
        <taxon>Epidendroideae</taxon>
        <taxon>Malaxideae</taxon>
        <taxon>Dendrobiinae</taxon>
        <taxon>Dendrobium</taxon>
    </lineage>
</organism>
<comment type="caution">
    <text evidence="12">The sequence shown here is derived from an EMBL/GenBank/DDBJ whole genome shotgun (WGS) entry which is preliminary data.</text>
</comment>
<dbReference type="GO" id="GO:0012505">
    <property type="term" value="C:endomembrane system"/>
    <property type="evidence" value="ECO:0007669"/>
    <property type="project" value="UniProtKB-SubCell"/>
</dbReference>
<gene>
    <name evidence="12" type="ORF">M5K25_022802</name>
</gene>
<comment type="subcellular location">
    <subcellularLocation>
        <location evidence="1">Endomembrane system</location>
        <topology evidence="1">Multi-pass membrane protein</topology>
    </subcellularLocation>
</comment>
<feature type="transmembrane region" description="Helical" evidence="11">
    <location>
        <begin position="703"/>
        <end position="721"/>
    </location>
</feature>
<keyword evidence="5 11" id="KW-1133">Transmembrane helix</keyword>
<keyword evidence="13" id="KW-1185">Reference proteome</keyword>
<feature type="transmembrane region" description="Helical" evidence="11">
    <location>
        <begin position="727"/>
        <end position="750"/>
    </location>
</feature>
<dbReference type="Gene3D" id="3.90.550.10">
    <property type="entry name" value="Spore Coat Polysaccharide Biosynthesis Protein SpsA, Chain A"/>
    <property type="match status" value="2"/>
</dbReference>
<feature type="transmembrane region" description="Helical" evidence="11">
    <location>
        <begin position="664"/>
        <end position="691"/>
    </location>
</feature>
<dbReference type="GO" id="GO:0071555">
    <property type="term" value="P:cell wall organization"/>
    <property type="evidence" value="ECO:0007669"/>
    <property type="project" value="UniProtKB-KW"/>
</dbReference>
<feature type="transmembrane region" description="Helical" evidence="11">
    <location>
        <begin position="808"/>
        <end position="830"/>
    </location>
</feature>
<dbReference type="InterPro" id="IPR029044">
    <property type="entry name" value="Nucleotide-diphossugar_trans"/>
</dbReference>
<name>A0ABD0U6S2_DENTH</name>
<proteinExistence type="predicted"/>
<feature type="binding site" evidence="10">
    <location>
        <position position="296"/>
    </location>
    <ligand>
        <name>Mn(2+)</name>
        <dbReference type="ChEBI" id="CHEBI:29035"/>
    </ligand>
</feature>
<feature type="transmembrane region" description="Helical" evidence="11">
    <location>
        <begin position="574"/>
        <end position="592"/>
    </location>
</feature>
<dbReference type="EMBL" id="JANQDX010000017">
    <property type="protein sequence ID" value="KAL0908312.1"/>
    <property type="molecule type" value="Genomic_DNA"/>
</dbReference>
<evidence type="ECO:0000313" key="13">
    <source>
        <dbReference type="Proteomes" id="UP001552299"/>
    </source>
</evidence>
<feature type="transmembrane region" description="Helical" evidence="11">
    <location>
        <begin position="1791"/>
        <end position="1811"/>
    </location>
</feature>
<dbReference type="PANTHER" id="PTHR13301">
    <property type="entry name" value="X-BOX TRANSCRIPTION FACTOR-RELATED"/>
    <property type="match status" value="1"/>
</dbReference>
<keyword evidence="6 11" id="KW-0472">Membrane</keyword>
<feature type="binding site" evidence="10">
    <location>
        <position position="272"/>
    </location>
    <ligand>
        <name>Mn(2+)</name>
        <dbReference type="ChEBI" id="CHEBI:29035"/>
    </ligand>
</feature>
<feature type="binding site" evidence="9">
    <location>
        <position position="138"/>
    </location>
    <ligand>
        <name>UDP-alpha-D-glucose</name>
        <dbReference type="ChEBI" id="CHEBI:58885"/>
    </ligand>
</feature>
<evidence type="ECO:0000256" key="10">
    <source>
        <dbReference type="PIRSR" id="PIRSR605150-3"/>
    </source>
</evidence>
<reference evidence="12 13" key="1">
    <citation type="journal article" date="2024" name="Plant Biotechnol. J.">
        <title>Dendrobium thyrsiflorum genome and its molecular insights into genes involved in important horticultural traits.</title>
        <authorList>
            <person name="Chen B."/>
            <person name="Wang J.Y."/>
            <person name="Zheng P.J."/>
            <person name="Li K.L."/>
            <person name="Liang Y.M."/>
            <person name="Chen X.F."/>
            <person name="Zhang C."/>
            <person name="Zhao X."/>
            <person name="He X."/>
            <person name="Zhang G.Q."/>
            <person name="Liu Z.J."/>
            <person name="Xu Q."/>
        </authorList>
    </citation>
    <scope>NUCLEOTIDE SEQUENCE [LARGE SCALE GENOMIC DNA]</scope>
    <source>
        <strain evidence="12">GZMU011</strain>
    </source>
</reference>
<feature type="transmembrane region" description="Helical" evidence="11">
    <location>
        <begin position="1767"/>
        <end position="1785"/>
    </location>
</feature>
<keyword evidence="7" id="KW-0961">Cell wall biogenesis/degradation</keyword>
<keyword evidence="4 11" id="KW-0812">Transmembrane</keyword>
<accession>A0ABD0U6S2</accession>
<feature type="transmembrane region" description="Helical" evidence="11">
    <location>
        <begin position="1728"/>
        <end position="1755"/>
    </location>
</feature>
<evidence type="ECO:0000256" key="4">
    <source>
        <dbReference type="ARBA" id="ARBA00022692"/>
    </source>
</evidence>
<feature type="transmembrane region" description="Helical" evidence="11">
    <location>
        <begin position="1638"/>
        <end position="1656"/>
    </location>
</feature>
<evidence type="ECO:0000256" key="2">
    <source>
        <dbReference type="ARBA" id="ARBA00022676"/>
    </source>
</evidence>
<dbReference type="GO" id="GO:0016757">
    <property type="term" value="F:glycosyltransferase activity"/>
    <property type="evidence" value="ECO:0007669"/>
    <property type="project" value="UniProtKB-KW"/>
</dbReference>
<keyword evidence="2" id="KW-0328">Glycosyltransferase</keyword>
<dbReference type="GO" id="GO:0071669">
    <property type="term" value="P:plant-type cell wall organization or biogenesis"/>
    <property type="evidence" value="ECO:0007669"/>
    <property type="project" value="UniProtKB-ARBA"/>
</dbReference>
<evidence type="ECO:0000256" key="3">
    <source>
        <dbReference type="ARBA" id="ARBA00022679"/>
    </source>
</evidence>
<keyword evidence="3" id="KW-0808">Transferase</keyword>
<feature type="transmembrane region" description="Helical" evidence="11">
    <location>
        <begin position="613"/>
        <end position="632"/>
    </location>
</feature>
<evidence type="ECO:0000256" key="7">
    <source>
        <dbReference type="ARBA" id="ARBA00023316"/>
    </source>
</evidence>
<evidence type="ECO:0000256" key="8">
    <source>
        <dbReference type="PIRSR" id="PIRSR605150-1"/>
    </source>
</evidence>
<dbReference type="Proteomes" id="UP001552299">
    <property type="component" value="Unassembled WGS sequence"/>
</dbReference>
<feature type="transmembrane region" description="Helical" evidence="11">
    <location>
        <begin position="1677"/>
        <end position="1696"/>
    </location>
</feature>
<dbReference type="Pfam" id="PF03552">
    <property type="entry name" value="Cellulose_synt"/>
    <property type="match status" value="4"/>
</dbReference>
<feature type="active site" evidence="8">
    <location>
        <position position="463"/>
    </location>
</feature>
<evidence type="ECO:0000256" key="11">
    <source>
        <dbReference type="SAM" id="Phobius"/>
    </source>
</evidence>
<evidence type="ECO:0000313" key="12">
    <source>
        <dbReference type="EMBL" id="KAL0908312.1"/>
    </source>
</evidence>
<evidence type="ECO:0000256" key="5">
    <source>
        <dbReference type="ARBA" id="ARBA00022989"/>
    </source>
</evidence>
<evidence type="ECO:0008006" key="14">
    <source>
        <dbReference type="Google" id="ProtNLM"/>
    </source>
</evidence>
<evidence type="ECO:0000256" key="6">
    <source>
        <dbReference type="ARBA" id="ARBA00023136"/>
    </source>
</evidence>
<feature type="active site" evidence="8">
    <location>
        <position position="138"/>
    </location>
</feature>
<feature type="binding site" evidence="9">
    <location>
        <position position="109"/>
    </location>
    <ligand>
        <name>UDP-alpha-D-glucose</name>
        <dbReference type="ChEBI" id="CHEBI:58885"/>
    </ligand>
</feature>
<evidence type="ECO:0000256" key="9">
    <source>
        <dbReference type="PIRSR" id="PIRSR605150-2"/>
    </source>
</evidence>